<accession>A0A4C1WDL3</accession>
<dbReference type="EMBL" id="BGZK01000545">
    <property type="protein sequence ID" value="GBP49486.1"/>
    <property type="molecule type" value="Genomic_DNA"/>
</dbReference>
<dbReference type="OrthoDB" id="447953at2759"/>
<name>A0A4C1WDL3_EUMVA</name>
<evidence type="ECO:0000313" key="2">
    <source>
        <dbReference type="Proteomes" id="UP000299102"/>
    </source>
</evidence>
<dbReference type="Proteomes" id="UP000299102">
    <property type="component" value="Unassembled WGS sequence"/>
</dbReference>
<dbReference type="AlphaFoldDB" id="A0A4C1WDL3"/>
<evidence type="ECO:0000313" key="1">
    <source>
        <dbReference type="EMBL" id="GBP49486.1"/>
    </source>
</evidence>
<protein>
    <submittedName>
        <fullName evidence="1">Uncharacterized protein</fullName>
    </submittedName>
</protein>
<proteinExistence type="predicted"/>
<gene>
    <name evidence="1" type="ORF">EVAR_25701_1</name>
</gene>
<organism evidence="1 2">
    <name type="scientific">Eumeta variegata</name>
    <name type="common">Bagworm moth</name>
    <name type="synonym">Eumeta japonica</name>
    <dbReference type="NCBI Taxonomy" id="151549"/>
    <lineage>
        <taxon>Eukaryota</taxon>
        <taxon>Metazoa</taxon>
        <taxon>Ecdysozoa</taxon>
        <taxon>Arthropoda</taxon>
        <taxon>Hexapoda</taxon>
        <taxon>Insecta</taxon>
        <taxon>Pterygota</taxon>
        <taxon>Neoptera</taxon>
        <taxon>Endopterygota</taxon>
        <taxon>Lepidoptera</taxon>
        <taxon>Glossata</taxon>
        <taxon>Ditrysia</taxon>
        <taxon>Tineoidea</taxon>
        <taxon>Psychidae</taxon>
        <taxon>Oiketicinae</taxon>
        <taxon>Eumeta</taxon>
    </lineage>
</organism>
<comment type="caution">
    <text evidence="1">The sequence shown here is derived from an EMBL/GenBank/DDBJ whole genome shotgun (WGS) entry which is preliminary data.</text>
</comment>
<keyword evidence="2" id="KW-1185">Reference proteome</keyword>
<reference evidence="1 2" key="1">
    <citation type="journal article" date="2019" name="Commun. Biol.">
        <title>The bagworm genome reveals a unique fibroin gene that provides high tensile strength.</title>
        <authorList>
            <person name="Kono N."/>
            <person name="Nakamura H."/>
            <person name="Ohtoshi R."/>
            <person name="Tomita M."/>
            <person name="Numata K."/>
            <person name="Arakawa K."/>
        </authorList>
    </citation>
    <scope>NUCLEOTIDE SEQUENCE [LARGE SCALE GENOMIC DNA]</scope>
</reference>
<sequence length="148" mass="16646">MRIERETESEIWASQTVGRNALGRRNIVPGASHVDATESSEPQGTLVSAVRILTNIPGLVLKLILITPMPRHILPRSSYFRSRGTLTQCALGAGNDRRHRFADNLQYNARNSAVLNCLRMMQYADTTLLDPFTLVFLFYAKSTLSRRL</sequence>